<sequence length="41" mass="4722">MWQNTRNIASSLTCPLRQTQLAECMQRYSFTTNTILGDQVT</sequence>
<reference evidence="1" key="2">
    <citation type="journal article" date="2015" name="Data Brief">
        <title>Shoot transcriptome of the giant reed, Arundo donax.</title>
        <authorList>
            <person name="Barrero R.A."/>
            <person name="Guerrero F.D."/>
            <person name="Moolhuijzen P."/>
            <person name="Goolsby J.A."/>
            <person name="Tidwell J."/>
            <person name="Bellgard S.E."/>
            <person name="Bellgard M.I."/>
        </authorList>
    </citation>
    <scope>NUCLEOTIDE SEQUENCE</scope>
    <source>
        <tissue evidence="1">Shoot tissue taken approximately 20 cm above the soil surface</tissue>
    </source>
</reference>
<dbReference type="EMBL" id="GBRH01249315">
    <property type="protein sequence ID" value="JAD48580.1"/>
    <property type="molecule type" value="Transcribed_RNA"/>
</dbReference>
<organism evidence="1">
    <name type="scientific">Arundo donax</name>
    <name type="common">Giant reed</name>
    <name type="synonym">Donax arundinaceus</name>
    <dbReference type="NCBI Taxonomy" id="35708"/>
    <lineage>
        <taxon>Eukaryota</taxon>
        <taxon>Viridiplantae</taxon>
        <taxon>Streptophyta</taxon>
        <taxon>Embryophyta</taxon>
        <taxon>Tracheophyta</taxon>
        <taxon>Spermatophyta</taxon>
        <taxon>Magnoliopsida</taxon>
        <taxon>Liliopsida</taxon>
        <taxon>Poales</taxon>
        <taxon>Poaceae</taxon>
        <taxon>PACMAD clade</taxon>
        <taxon>Arundinoideae</taxon>
        <taxon>Arundineae</taxon>
        <taxon>Arundo</taxon>
    </lineage>
</organism>
<proteinExistence type="predicted"/>
<name>A0A0A9AI24_ARUDO</name>
<accession>A0A0A9AI24</accession>
<protein>
    <submittedName>
        <fullName evidence="1">Uncharacterized protein</fullName>
    </submittedName>
</protein>
<evidence type="ECO:0000313" key="1">
    <source>
        <dbReference type="EMBL" id="JAD48580.1"/>
    </source>
</evidence>
<dbReference type="AlphaFoldDB" id="A0A0A9AI24"/>
<reference evidence="1" key="1">
    <citation type="submission" date="2014-09" db="EMBL/GenBank/DDBJ databases">
        <authorList>
            <person name="Magalhaes I.L.F."/>
            <person name="Oliveira U."/>
            <person name="Santos F.R."/>
            <person name="Vidigal T.H.D.A."/>
            <person name="Brescovit A.D."/>
            <person name="Santos A.J."/>
        </authorList>
    </citation>
    <scope>NUCLEOTIDE SEQUENCE</scope>
    <source>
        <tissue evidence="1">Shoot tissue taken approximately 20 cm above the soil surface</tissue>
    </source>
</reference>